<dbReference type="PANTHER" id="PTHR23033">
    <property type="entry name" value="BETA1,3-GALACTOSYLTRANSFERASE"/>
    <property type="match status" value="1"/>
</dbReference>
<keyword evidence="5" id="KW-0812">Transmembrane</keyword>
<gene>
    <name evidence="10" type="ORF">BpHYR1_013007</name>
</gene>
<sequence length="360" mass="41716">CIGEYISVICVNDLSSLCQFEAIWYQLILFGFETLNSVLGEQENTFNLKSELNKIDSNKTSPTVFCLIKTHPKNIKINKTLNIYRVWAHKCDNYRFVTLLPEHLRPKNVSETIEVFENFYMIQPKGLIRETHSNLTLKIYYSMIYIYKNLPSYDWYYIVDDDAYVNLANLKEFLKDKPSNISITYGYNFRVIVKGGYHSGGPGYVLSNAAFSTITKAMIEKVSNCPNRGIDDVDINACVRKYKGIKGKSIDQFGRERFLVLGLMTHFQGSYPKWLYGYGENSPQKGLNCCSDSLIAVHYMSPRDVFRLDLAIEVHKNVLKLYDEYQRLKIPITFKNIIKNYILLGDIEKNSNKFKDLINF</sequence>
<evidence type="ECO:0000256" key="7">
    <source>
        <dbReference type="ARBA" id="ARBA00022989"/>
    </source>
</evidence>
<evidence type="ECO:0000313" key="11">
    <source>
        <dbReference type="Proteomes" id="UP000276133"/>
    </source>
</evidence>
<dbReference type="InterPro" id="IPR002659">
    <property type="entry name" value="Glyco_trans_31"/>
</dbReference>
<evidence type="ECO:0000256" key="1">
    <source>
        <dbReference type="ARBA" id="ARBA00004323"/>
    </source>
</evidence>
<keyword evidence="3 10" id="KW-0328">Glycosyltransferase</keyword>
<reference evidence="10 11" key="1">
    <citation type="journal article" date="2018" name="Sci. Rep.">
        <title>Genomic signatures of local adaptation to the degree of environmental predictability in rotifers.</title>
        <authorList>
            <person name="Franch-Gras L."/>
            <person name="Hahn C."/>
            <person name="Garcia-Roger E.M."/>
            <person name="Carmona M.J."/>
            <person name="Serra M."/>
            <person name="Gomez A."/>
        </authorList>
    </citation>
    <scope>NUCLEOTIDE SEQUENCE [LARGE SCALE GENOMIC DNA]</scope>
    <source>
        <strain evidence="10">HYR1</strain>
    </source>
</reference>
<comment type="similarity">
    <text evidence="2">Belongs to the glycosyltransferase 31 family. Beta3-Gal-T subfamily.</text>
</comment>
<dbReference type="Pfam" id="PF01762">
    <property type="entry name" value="Galactosyl_T"/>
    <property type="match status" value="1"/>
</dbReference>
<dbReference type="GO" id="GO:0000139">
    <property type="term" value="C:Golgi membrane"/>
    <property type="evidence" value="ECO:0007669"/>
    <property type="project" value="UniProtKB-SubCell"/>
</dbReference>
<name>A0A3M7QGS1_BRAPC</name>
<dbReference type="STRING" id="10195.A0A3M7QGS1"/>
<feature type="non-terminal residue" evidence="10">
    <location>
        <position position="1"/>
    </location>
</feature>
<dbReference type="InterPro" id="IPR026050">
    <property type="entry name" value="C1GALT1/C1GALT1_chp1"/>
</dbReference>
<protein>
    <submittedName>
        <fullName evidence="10">Glyco-N-acetylgalactosamine 3-beta-galactosyltransferase 1-like isoform X3</fullName>
    </submittedName>
</protein>
<evidence type="ECO:0000256" key="8">
    <source>
        <dbReference type="ARBA" id="ARBA00023034"/>
    </source>
</evidence>
<dbReference type="Proteomes" id="UP000276133">
    <property type="component" value="Unassembled WGS sequence"/>
</dbReference>
<accession>A0A3M7QGS1</accession>
<dbReference type="EMBL" id="REGN01006256">
    <property type="protein sequence ID" value="RNA10231.1"/>
    <property type="molecule type" value="Genomic_DNA"/>
</dbReference>
<evidence type="ECO:0000256" key="3">
    <source>
        <dbReference type="ARBA" id="ARBA00022676"/>
    </source>
</evidence>
<comment type="subcellular location">
    <subcellularLocation>
        <location evidence="1">Golgi apparatus membrane</location>
        <topology evidence="1">Single-pass type II membrane protein</topology>
    </subcellularLocation>
</comment>
<evidence type="ECO:0000256" key="6">
    <source>
        <dbReference type="ARBA" id="ARBA00022968"/>
    </source>
</evidence>
<organism evidence="10 11">
    <name type="scientific">Brachionus plicatilis</name>
    <name type="common">Marine rotifer</name>
    <name type="synonym">Brachionus muelleri</name>
    <dbReference type="NCBI Taxonomy" id="10195"/>
    <lineage>
        <taxon>Eukaryota</taxon>
        <taxon>Metazoa</taxon>
        <taxon>Spiralia</taxon>
        <taxon>Gnathifera</taxon>
        <taxon>Rotifera</taxon>
        <taxon>Eurotatoria</taxon>
        <taxon>Monogononta</taxon>
        <taxon>Pseudotrocha</taxon>
        <taxon>Ploima</taxon>
        <taxon>Brachionidae</taxon>
        <taxon>Brachionus</taxon>
    </lineage>
</organism>
<evidence type="ECO:0000256" key="5">
    <source>
        <dbReference type="ARBA" id="ARBA00022692"/>
    </source>
</evidence>
<keyword evidence="4 10" id="KW-0808">Transferase</keyword>
<proteinExistence type="inferred from homology"/>
<evidence type="ECO:0000256" key="9">
    <source>
        <dbReference type="ARBA" id="ARBA00023136"/>
    </source>
</evidence>
<evidence type="ECO:0000256" key="2">
    <source>
        <dbReference type="ARBA" id="ARBA00006462"/>
    </source>
</evidence>
<dbReference type="OrthoDB" id="414175at2759"/>
<dbReference type="GO" id="GO:0016263">
    <property type="term" value="F:glycoprotein-N-acetylgalactosamine 3-beta-galactosyltransferase activity"/>
    <property type="evidence" value="ECO:0007669"/>
    <property type="project" value="TreeGrafter"/>
</dbReference>
<dbReference type="PANTHER" id="PTHR23033:SF14">
    <property type="entry name" value="GLYCOPROTEIN-N-ACETYLGALACTOSAMINE 3-BETA-GALACTOSYLTRANSFERASE 1-RELATED"/>
    <property type="match status" value="1"/>
</dbReference>
<keyword evidence="7" id="KW-1133">Transmembrane helix</keyword>
<keyword evidence="9" id="KW-0472">Membrane</keyword>
<keyword evidence="11" id="KW-1185">Reference proteome</keyword>
<dbReference type="Gene3D" id="3.90.550.50">
    <property type="match status" value="1"/>
</dbReference>
<keyword evidence="8" id="KW-0333">Golgi apparatus</keyword>
<evidence type="ECO:0000256" key="4">
    <source>
        <dbReference type="ARBA" id="ARBA00022679"/>
    </source>
</evidence>
<dbReference type="AlphaFoldDB" id="A0A3M7QGS1"/>
<keyword evidence="6" id="KW-0735">Signal-anchor</keyword>
<evidence type="ECO:0000313" key="10">
    <source>
        <dbReference type="EMBL" id="RNA10231.1"/>
    </source>
</evidence>
<comment type="caution">
    <text evidence="10">The sequence shown here is derived from an EMBL/GenBank/DDBJ whole genome shotgun (WGS) entry which is preliminary data.</text>
</comment>